<feature type="compositionally biased region" description="Low complexity" evidence="1">
    <location>
        <begin position="10"/>
        <end position="30"/>
    </location>
</feature>
<reference evidence="2" key="1">
    <citation type="journal article" date="2020" name="Fungal Divers.">
        <title>Resolving the Mortierellaceae phylogeny through synthesis of multi-gene phylogenetics and phylogenomics.</title>
        <authorList>
            <person name="Vandepol N."/>
            <person name="Liber J."/>
            <person name="Desiro A."/>
            <person name="Na H."/>
            <person name="Kennedy M."/>
            <person name="Barry K."/>
            <person name="Grigoriev I.V."/>
            <person name="Miller A.N."/>
            <person name="O'Donnell K."/>
            <person name="Stajich J.E."/>
            <person name="Bonito G."/>
        </authorList>
    </citation>
    <scope>NUCLEOTIDE SEQUENCE</scope>
    <source>
        <strain evidence="2">REB-010B</strain>
    </source>
</reference>
<proteinExistence type="predicted"/>
<sequence length="143" mass="15677">MKPSQDIKRPAPSSSATSSASSLAYSSSTAFTLNRPFKSAKLSSERRPTAMLGSPSSCLKSKPTGLRYHSSESTLPALREDEIVEVTSPFTLGTLEFPDSFRHVQFLPFDAEKSDGKSSYLPRTPYPMSSEENERILAQFSGF</sequence>
<keyword evidence="3" id="KW-1185">Reference proteome</keyword>
<dbReference type="OrthoDB" id="2412166at2759"/>
<dbReference type="EMBL" id="JAAAIP010000674">
    <property type="protein sequence ID" value="KAG0313780.1"/>
    <property type="molecule type" value="Genomic_DNA"/>
</dbReference>
<name>A0A9P6R7U7_9FUNG</name>
<protein>
    <submittedName>
        <fullName evidence="2">Uncharacterized protein</fullName>
    </submittedName>
</protein>
<feature type="region of interest" description="Disordered" evidence="1">
    <location>
        <begin position="1"/>
        <end position="73"/>
    </location>
</feature>
<evidence type="ECO:0000313" key="3">
    <source>
        <dbReference type="Proteomes" id="UP000738325"/>
    </source>
</evidence>
<evidence type="ECO:0000256" key="1">
    <source>
        <dbReference type="SAM" id="MobiDB-lite"/>
    </source>
</evidence>
<gene>
    <name evidence="2" type="ORF">BGZ99_008588</name>
</gene>
<accession>A0A9P6R7U7</accession>
<organism evidence="2 3">
    <name type="scientific">Dissophora globulifera</name>
    <dbReference type="NCBI Taxonomy" id="979702"/>
    <lineage>
        <taxon>Eukaryota</taxon>
        <taxon>Fungi</taxon>
        <taxon>Fungi incertae sedis</taxon>
        <taxon>Mucoromycota</taxon>
        <taxon>Mortierellomycotina</taxon>
        <taxon>Mortierellomycetes</taxon>
        <taxon>Mortierellales</taxon>
        <taxon>Mortierellaceae</taxon>
        <taxon>Dissophora</taxon>
    </lineage>
</organism>
<dbReference type="Proteomes" id="UP000738325">
    <property type="component" value="Unassembled WGS sequence"/>
</dbReference>
<evidence type="ECO:0000313" key="2">
    <source>
        <dbReference type="EMBL" id="KAG0313780.1"/>
    </source>
</evidence>
<dbReference type="AlphaFoldDB" id="A0A9P6R7U7"/>
<comment type="caution">
    <text evidence="2">The sequence shown here is derived from an EMBL/GenBank/DDBJ whole genome shotgun (WGS) entry which is preliminary data.</text>
</comment>